<feature type="binding site" evidence="2">
    <location>
        <position position="65"/>
    </location>
    <ligand>
        <name>Mn(2+)</name>
        <dbReference type="ChEBI" id="CHEBI:29035"/>
        <label>1</label>
    </ligand>
</feature>
<evidence type="ECO:0000313" key="4">
    <source>
        <dbReference type="EMBL" id="KYO64788.1"/>
    </source>
</evidence>
<feature type="binding site" evidence="2">
    <location>
        <position position="136"/>
    </location>
    <ligand>
        <name>Mn(2+)</name>
        <dbReference type="ChEBI" id="CHEBI:29035"/>
        <label>1</label>
    </ligand>
</feature>
<evidence type="ECO:0000256" key="3">
    <source>
        <dbReference type="PIRSR" id="PIRSR607760-2"/>
    </source>
</evidence>
<evidence type="ECO:0000256" key="2">
    <source>
        <dbReference type="PIRSR" id="PIRSR607760-1"/>
    </source>
</evidence>
<keyword evidence="2" id="KW-0464">Manganese</keyword>
<keyword evidence="4" id="KW-0575">Peroxidase</keyword>
<keyword evidence="5" id="KW-1185">Reference proteome</keyword>
<sequence>MWYYEKKLQYPANVSRTDLGMAKFLFAQYGGPDSELAAAVRYLTQRYTMPIPQAKALLTDIGTEELAHWEIIGTLIYKLTCGATPEQMRNAGLGDHFAQHDNALYPHDAAGVPFTAAYIASTGDPIADLHEDLAAEQKARTTYEKLITLTNDAGVIAALSFLREREVVHFQRFGEVLMLVQEHYQHKHIFY</sequence>
<accession>A0A162MAD2</accession>
<dbReference type="Pfam" id="PF05067">
    <property type="entry name" value="Mn_catalase"/>
    <property type="match status" value="1"/>
</dbReference>
<dbReference type="InterPro" id="IPR012347">
    <property type="entry name" value="Ferritin-like"/>
</dbReference>
<dbReference type="Proteomes" id="UP000075737">
    <property type="component" value="Unassembled WGS sequence"/>
</dbReference>
<dbReference type="Gene3D" id="1.20.1260.10">
    <property type="match status" value="1"/>
</dbReference>
<dbReference type="GO" id="GO:0004096">
    <property type="term" value="F:catalase activity"/>
    <property type="evidence" value="ECO:0007669"/>
    <property type="project" value="UniProtKB-EC"/>
</dbReference>
<keyword evidence="3" id="KW-0106">Calcium</keyword>
<dbReference type="InterPro" id="IPR007760">
    <property type="entry name" value="Mn_catalase"/>
</dbReference>
<comment type="similarity">
    <text evidence="1">Belongs to the manganese catalase family.</text>
</comment>
<organism evidence="4 5">
    <name type="scientific">Thermovenabulum gondwanense</name>
    <dbReference type="NCBI Taxonomy" id="520767"/>
    <lineage>
        <taxon>Bacteria</taxon>
        <taxon>Bacillati</taxon>
        <taxon>Bacillota</taxon>
        <taxon>Clostridia</taxon>
        <taxon>Thermosediminibacterales</taxon>
        <taxon>Thermosediminibacteraceae</taxon>
        <taxon>Thermovenabulum</taxon>
    </lineage>
</organism>
<dbReference type="InterPro" id="IPR039377">
    <property type="entry name" value="Mn_catalase_dom"/>
</dbReference>
<dbReference type="RefSeq" id="WP_068748953.1">
    <property type="nucleotide sequence ID" value="NZ_LOHZ01000040.1"/>
</dbReference>
<dbReference type="STRING" id="520767.ATZ99_18460"/>
<comment type="caution">
    <text evidence="4">The sequence shown here is derived from an EMBL/GenBank/DDBJ whole genome shotgun (WGS) entry which is preliminary data.</text>
</comment>
<evidence type="ECO:0000256" key="1">
    <source>
        <dbReference type="ARBA" id="ARBA00007644"/>
    </source>
</evidence>
<feature type="binding site" evidence="2">
    <location>
        <position position="68"/>
    </location>
    <ligand>
        <name>Mn(2+)</name>
        <dbReference type="ChEBI" id="CHEBI:29035"/>
        <label>1</label>
    </ligand>
</feature>
<dbReference type="CDD" id="cd01051">
    <property type="entry name" value="Mn_catalase"/>
    <property type="match status" value="1"/>
</dbReference>
<feature type="binding site" evidence="2">
    <location>
        <position position="35"/>
    </location>
    <ligand>
        <name>Mn(2+)</name>
        <dbReference type="ChEBI" id="CHEBI:29035"/>
        <label>1</label>
    </ligand>
</feature>
<evidence type="ECO:0000313" key="5">
    <source>
        <dbReference type="Proteomes" id="UP000075737"/>
    </source>
</evidence>
<feature type="binding site" evidence="3">
    <location>
        <position position="60"/>
    </location>
    <ligand>
        <name>Ca(2+)</name>
        <dbReference type="ChEBI" id="CHEBI:29108"/>
    </ligand>
</feature>
<dbReference type="InterPro" id="IPR009078">
    <property type="entry name" value="Ferritin-like_SF"/>
</dbReference>
<keyword evidence="4" id="KW-0560">Oxidoreductase</keyword>
<dbReference type="SUPFAM" id="SSF47240">
    <property type="entry name" value="Ferritin-like"/>
    <property type="match status" value="1"/>
</dbReference>
<gene>
    <name evidence="4" type="primary">ydbD</name>
    <name evidence="4" type="ORF">ATZ99_18460</name>
</gene>
<dbReference type="AlphaFoldDB" id="A0A162MAD2"/>
<name>A0A162MAD2_9FIRM</name>
<dbReference type="OrthoDB" id="9800585at2"/>
<keyword evidence="2" id="KW-0479">Metal-binding</keyword>
<proteinExistence type="inferred from homology"/>
<protein>
    <submittedName>
        <fullName evidence="4">Putative manganese catalase</fullName>
        <ecNumber evidence="4">1.11.1.6</ecNumber>
    </submittedName>
</protein>
<reference evidence="4 5" key="1">
    <citation type="submission" date="2015-12" db="EMBL/GenBank/DDBJ databases">
        <title>Draft genome of Thermovenabulum gondwanense isolated from a red thermophilic microbial mat colonisisng an outflow channel of a bore well.</title>
        <authorList>
            <person name="Patel B.K."/>
        </authorList>
    </citation>
    <scope>NUCLEOTIDE SEQUENCE [LARGE SCALE GENOMIC DNA]</scope>
    <source>
        <strain evidence="4 5">R270</strain>
    </source>
</reference>
<comment type="cofactor">
    <cofactor evidence="3">
        <name>Ca(2+)</name>
        <dbReference type="ChEBI" id="CHEBI:29108"/>
    </cofactor>
    <text evidence="3">Binds 1 Ca(2+) ion per subunit.</text>
</comment>
<dbReference type="EMBL" id="LOHZ01000040">
    <property type="protein sequence ID" value="KYO64788.1"/>
    <property type="molecule type" value="Genomic_DNA"/>
</dbReference>
<dbReference type="PATRIC" id="fig|520767.4.peg.1969"/>
<dbReference type="GO" id="GO:0046872">
    <property type="term" value="F:metal ion binding"/>
    <property type="evidence" value="ECO:0007669"/>
    <property type="project" value="UniProtKB-KW"/>
</dbReference>
<comment type="cofactor">
    <cofactor evidence="2">
        <name>Mn(2+)</name>
        <dbReference type="ChEBI" id="CHEBI:29035"/>
    </cofactor>
    <text evidence="2">Binds 2 manganese ions per subunit.</text>
</comment>
<feature type="binding site" evidence="2">
    <location>
        <position position="169"/>
    </location>
    <ligand>
        <name>Mn(2+)</name>
        <dbReference type="ChEBI" id="CHEBI:29035"/>
        <label>1</label>
    </ligand>
</feature>
<dbReference type="EC" id="1.11.1.6" evidence="4"/>